<gene>
    <name evidence="6" type="ORF">X943_000808</name>
</gene>
<dbReference type="InterPro" id="IPR000608">
    <property type="entry name" value="UBC"/>
</dbReference>
<keyword evidence="4" id="KW-0547">Nucleotide-binding</keyword>
<evidence type="ECO:0000256" key="3">
    <source>
        <dbReference type="PROSITE-ProRule" id="PRU10133"/>
    </source>
</evidence>
<dbReference type="SMART" id="SM00212">
    <property type="entry name" value="UBCc"/>
    <property type="match status" value="1"/>
</dbReference>
<dbReference type="InterPro" id="IPR050113">
    <property type="entry name" value="Ub_conjugating_enzyme"/>
</dbReference>
<protein>
    <submittedName>
        <fullName evidence="6">Ubiquitin conjugating enzyme E2</fullName>
    </submittedName>
</protein>
<dbReference type="EMBL" id="JAHBMH010000073">
    <property type="protein sequence ID" value="KAK1932789.1"/>
    <property type="molecule type" value="Genomic_DNA"/>
</dbReference>
<dbReference type="CDD" id="cd23795">
    <property type="entry name" value="UBCc_UBE2G1"/>
    <property type="match status" value="1"/>
</dbReference>
<keyword evidence="2 4" id="KW-0833">Ubl conjugation pathway</keyword>
<dbReference type="PANTHER" id="PTHR24067">
    <property type="entry name" value="UBIQUITIN-CONJUGATING ENZYME E2"/>
    <property type="match status" value="1"/>
</dbReference>
<dbReference type="Proteomes" id="UP001195914">
    <property type="component" value="Unassembled WGS sequence"/>
</dbReference>
<proteinExistence type="inferred from homology"/>
<keyword evidence="4" id="KW-0067">ATP-binding</keyword>
<dbReference type="Gene3D" id="3.10.110.10">
    <property type="entry name" value="Ubiquitin Conjugating Enzyme"/>
    <property type="match status" value="1"/>
</dbReference>
<name>A0AAD9G6S1_BABDI</name>
<reference evidence="6" key="1">
    <citation type="journal article" date="2014" name="Nucleic Acids Res.">
        <title>The evolutionary dynamics of variant antigen genes in Babesia reveal a history of genomic innovation underlying host-parasite interaction.</title>
        <authorList>
            <person name="Jackson A.P."/>
            <person name="Otto T.D."/>
            <person name="Darby A."/>
            <person name="Ramaprasad A."/>
            <person name="Xia D."/>
            <person name="Echaide I.E."/>
            <person name="Farber M."/>
            <person name="Gahlot S."/>
            <person name="Gamble J."/>
            <person name="Gupta D."/>
            <person name="Gupta Y."/>
            <person name="Jackson L."/>
            <person name="Malandrin L."/>
            <person name="Malas T.B."/>
            <person name="Moussa E."/>
            <person name="Nair M."/>
            <person name="Reid A.J."/>
            <person name="Sanders M."/>
            <person name="Sharma J."/>
            <person name="Tracey A."/>
            <person name="Quail M.A."/>
            <person name="Weir W."/>
            <person name="Wastling J.M."/>
            <person name="Hall N."/>
            <person name="Willadsen P."/>
            <person name="Lingelbach K."/>
            <person name="Shiels B."/>
            <person name="Tait A."/>
            <person name="Berriman M."/>
            <person name="Allred D.R."/>
            <person name="Pain A."/>
        </authorList>
    </citation>
    <scope>NUCLEOTIDE SEQUENCE</scope>
    <source>
        <strain evidence="6">1802A</strain>
    </source>
</reference>
<evidence type="ECO:0000256" key="2">
    <source>
        <dbReference type="ARBA" id="ARBA00022786"/>
    </source>
</evidence>
<organism evidence="6 7">
    <name type="scientific">Babesia divergens</name>
    <dbReference type="NCBI Taxonomy" id="32595"/>
    <lineage>
        <taxon>Eukaryota</taxon>
        <taxon>Sar</taxon>
        <taxon>Alveolata</taxon>
        <taxon>Apicomplexa</taxon>
        <taxon>Aconoidasida</taxon>
        <taxon>Piroplasmida</taxon>
        <taxon>Babesiidae</taxon>
        <taxon>Babesia</taxon>
    </lineage>
</organism>
<keyword evidence="1" id="KW-0808">Transferase</keyword>
<evidence type="ECO:0000259" key="5">
    <source>
        <dbReference type="PROSITE" id="PS50127"/>
    </source>
</evidence>
<comment type="similarity">
    <text evidence="4">Belongs to the ubiquitin-conjugating enzyme family.</text>
</comment>
<dbReference type="InterPro" id="IPR023313">
    <property type="entry name" value="UBQ-conjugating_AS"/>
</dbReference>
<dbReference type="FunFam" id="3.10.110.10:FF:000051">
    <property type="entry name" value="ubiquitin-conjugating enzyme E2 R2-like"/>
    <property type="match status" value="1"/>
</dbReference>
<dbReference type="AlphaFoldDB" id="A0AAD9G6S1"/>
<dbReference type="SUPFAM" id="SSF54495">
    <property type="entry name" value="UBC-like"/>
    <property type="match status" value="1"/>
</dbReference>
<evidence type="ECO:0000256" key="1">
    <source>
        <dbReference type="ARBA" id="ARBA00022679"/>
    </source>
</evidence>
<reference evidence="6" key="2">
    <citation type="submission" date="2021-05" db="EMBL/GenBank/DDBJ databases">
        <authorList>
            <person name="Pain A."/>
        </authorList>
    </citation>
    <scope>NUCLEOTIDE SEQUENCE</scope>
    <source>
        <strain evidence="6">1802A</strain>
    </source>
</reference>
<feature type="domain" description="UBC core" evidence="5">
    <location>
        <begin position="4"/>
        <end position="164"/>
    </location>
</feature>
<dbReference type="InterPro" id="IPR016135">
    <property type="entry name" value="UBQ-conjugating_enzyme/RWD"/>
</dbReference>
<dbReference type="GO" id="GO:0005524">
    <property type="term" value="F:ATP binding"/>
    <property type="evidence" value="ECO:0007669"/>
    <property type="project" value="UniProtKB-UniRule"/>
</dbReference>
<evidence type="ECO:0000313" key="7">
    <source>
        <dbReference type="Proteomes" id="UP001195914"/>
    </source>
</evidence>
<sequence length="164" mass="18954">MVNIARELLKRQYAEITRDIQCPFSVGLEDDDLFKWRVCFQGPQETAYEGGLFTVLMMFPDDFPNSPPQMKFEQKMWHPNIYADGTVCISILHPPGVDKYNEQETSDERWRPILGVESIIMSVISMLDEPNINSPANVDAAVHFKNNPKEYRKMVQTLARQTLQ</sequence>
<keyword evidence="7" id="KW-1185">Reference proteome</keyword>
<evidence type="ECO:0000313" key="6">
    <source>
        <dbReference type="EMBL" id="KAK1932789.1"/>
    </source>
</evidence>
<dbReference type="GO" id="GO:0016740">
    <property type="term" value="F:transferase activity"/>
    <property type="evidence" value="ECO:0007669"/>
    <property type="project" value="UniProtKB-KW"/>
</dbReference>
<feature type="active site" description="Glycyl thioester intermediate" evidence="3">
    <location>
        <position position="88"/>
    </location>
</feature>
<comment type="caution">
    <text evidence="6">The sequence shown here is derived from an EMBL/GenBank/DDBJ whole genome shotgun (WGS) entry which is preliminary data.</text>
</comment>
<dbReference type="Pfam" id="PF00179">
    <property type="entry name" value="UQ_con"/>
    <property type="match status" value="1"/>
</dbReference>
<dbReference type="PROSITE" id="PS50127">
    <property type="entry name" value="UBC_2"/>
    <property type="match status" value="1"/>
</dbReference>
<evidence type="ECO:0000256" key="4">
    <source>
        <dbReference type="RuleBase" id="RU362109"/>
    </source>
</evidence>
<dbReference type="PROSITE" id="PS00183">
    <property type="entry name" value="UBC_1"/>
    <property type="match status" value="1"/>
</dbReference>
<accession>A0AAD9G6S1</accession>